<proteinExistence type="predicted"/>
<keyword evidence="2" id="KW-1185">Reference proteome</keyword>
<dbReference type="EMBL" id="CM037153">
    <property type="protein sequence ID" value="KAH7858397.1"/>
    <property type="molecule type" value="Genomic_DNA"/>
</dbReference>
<sequence length="124" mass="14050">MDVFNGKLKKGVITETWKRCIRWLLSCGGEEEGRSAGKRRVAPEGCFPVYVGPKKQRFVIKTEYASHPLFQMLLEEAESEYGYNSEGPLTLPCDVDHFVKVLVEMDGSDDSYRLLSPSRFGSRP</sequence>
<organism evidence="1 2">
    <name type="scientific">Vaccinium darrowii</name>
    <dbReference type="NCBI Taxonomy" id="229202"/>
    <lineage>
        <taxon>Eukaryota</taxon>
        <taxon>Viridiplantae</taxon>
        <taxon>Streptophyta</taxon>
        <taxon>Embryophyta</taxon>
        <taxon>Tracheophyta</taxon>
        <taxon>Spermatophyta</taxon>
        <taxon>Magnoliopsida</taxon>
        <taxon>eudicotyledons</taxon>
        <taxon>Gunneridae</taxon>
        <taxon>Pentapetalae</taxon>
        <taxon>asterids</taxon>
        <taxon>Ericales</taxon>
        <taxon>Ericaceae</taxon>
        <taxon>Vaccinioideae</taxon>
        <taxon>Vaccinieae</taxon>
        <taxon>Vaccinium</taxon>
    </lineage>
</organism>
<accession>A0ACB7YYT3</accession>
<comment type="caution">
    <text evidence="1">The sequence shown here is derived from an EMBL/GenBank/DDBJ whole genome shotgun (WGS) entry which is preliminary data.</text>
</comment>
<dbReference type="Proteomes" id="UP000828048">
    <property type="component" value="Chromosome 3"/>
</dbReference>
<name>A0ACB7YYT3_9ERIC</name>
<gene>
    <name evidence="1" type="ORF">Vadar_023354</name>
</gene>
<protein>
    <submittedName>
        <fullName evidence="1">Uncharacterized protein</fullName>
    </submittedName>
</protein>
<reference evidence="1 2" key="1">
    <citation type="journal article" date="2021" name="Hortic Res">
        <title>High-quality reference genome and annotation aids understanding of berry development for evergreen blueberry (Vaccinium darrowii).</title>
        <authorList>
            <person name="Yu J."/>
            <person name="Hulse-Kemp A.M."/>
            <person name="Babiker E."/>
            <person name="Staton M."/>
        </authorList>
    </citation>
    <scope>NUCLEOTIDE SEQUENCE [LARGE SCALE GENOMIC DNA]</scope>
    <source>
        <strain evidence="2">cv. NJ 8807/NJ 8810</strain>
        <tissue evidence="1">Young leaf</tissue>
    </source>
</reference>
<evidence type="ECO:0000313" key="1">
    <source>
        <dbReference type="EMBL" id="KAH7858397.1"/>
    </source>
</evidence>
<evidence type="ECO:0000313" key="2">
    <source>
        <dbReference type="Proteomes" id="UP000828048"/>
    </source>
</evidence>